<proteinExistence type="inferred from homology"/>
<dbReference type="InterPro" id="IPR007422">
    <property type="entry name" value="Peptidase_Prp"/>
</dbReference>
<dbReference type="GO" id="GO:0006508">
    <property type="term" value="P:proteolysis"/>
    <property type="evidence" value="ECO:0007669"/>
    <property type="project" value="UniProtKB-KW"/>
</dbReference>
<evidence type="ECO:0000256" key="2">
    <source>
        <dbReference type="ARBA" id="ARBA00022670"/>
    </source>
</evidence>
<keyword evidence="3" id="KW-0378">Hydrolase</keyword>
<comment type="caution">
    <text evidence="7">The sequence shown here is derived from an EMBL/GenBank/DDBJ whole genome shotgun (WGS) entry which is preliminary data.</text>
</comment>
<sequence length="115" mass="13049">MIQIEFESEKETIKSVTVSGHANYSEYGEDIICAAVSSQIISVENSLQLLIDHQLETEADEQQGGFVKITLPDELTRSQAHDSQVLLKHLYLAYQVLADNYPEYIQLNNHQVNQQ</sequence>
<organism evidence="7 8">
    <name type="scientific">Falseniella ignava</name>
    <dbReference type="NCBI Taxonomy" id="137730"/>
    <lineage>
        <taxon>Bacteria</taxon>
        <taxon>Bacillati</taxon>
        <taxon>Bacillota</taxon>
        <taxon>Bacilli</taxon>
        <taxon>Lactobacillales</taxon>
        <taxon>Aerococcaceae</taxon>
        <taxon>Falseniella</taxon>
    </lineage>
</organism>
<dbReference type="CDD" id="cd16332">
    <property type="entry name" value="Prp-like"/>
    <property type="match status" value="1"/>
</dbReference>
<dbReference type="PANTHER" id="PTHR39178:SF1">
    <property type="entry name" value="RIBOSOMAL-PROCESSING CYSTEINE PROTEASE PRP"/>
    <property type="match status" value="1"/>
</dbReference>
<dbReference type="GO" id="GO:0008234">
    <property type="term" value="F:cysteine-type peptidase activity"/>
    <property type="evidence" value="ECO:0007669"/>
    <property type="project" value="UniProtKB-KW"/>
</dbReference>
<keyword evidence="4" id="KW-0788">Thiol protease</keyword>
<dbReference type="EMBL" id="PKHE01000003">
    <property type="protein sequence ID" value="PKY90354.1"/>
    <property type="molecule type" value="Genomic_DNA"/>
</dbReference>
<comment type="similarity">
    <text evidence="5">Belongs to the Prp family.</text>
</comment>
<evidence type="ECO:0000256" key="6">
    <source>
        <dbReference type="ARBA" id="ARBA00044538"/>
    </source>
</evidence>
<dbReference type="SUPFAM" id="SSF118010">
    <property type="entry name" value="TM1457-like"/>
    <property type="match status" value="1"/>
</dbReference>
<reference evidence="7 8" key="1">
    <citation type="submission" date="2017-12" db="EMBL/GenBank/DDBJ databases">
        <title>Phylogenetic diversity of female urinary microbiome.</title>
        <authorList>
            <person name="Thomas-White K."/>
            <person name="Wolfe A.J."/>
        </authorList>
    </citation>
    <scope>NUCLEOTIDE SEQUENCE [LARGE SCALE GENOMIC DNA]</scope>
    <source>
        <strain evidence="7 8">UMB0898</strain>
    </source>
</reference>
<evidence type="ECO:0000256" key="3">
    <source>
        <dbReference type="ARBA" id="ARBA00022801"/>
    </source>
</evidence>
<evidence type="ECO:0000256" key="1">
    <source>
        <dbReference type="ARBA" id="ARBA00022517"/>
    </source>
</evidence>
<keyword evidence="1" id="KW-0690">Ribosome biogenesis</keyword>
<evidence type="ECO:0000256" key="4">
    <source>
        <dbReference type="ARBA" id="ARBA00022807"/>
    </source>
</evidence>
<keyword evidence="2 7" id="KW-0645">Protease</keyword>
<evidence type="ECO:0000313" key="8">
    <source>
        <dbReference type="Proteomes" id="UP000234384"/>
    </source>
</evidence>
<name>A0A2I1K3X3_9LACT</name>
<dbReference type="Proteomes" id="UP000234384">
    <property type="component" value="Unassembled WGS sequence"/>
</dbReference>
<dbReference type="RefSeq" id="WP_006701090.1">
    <property type="nucleotide sequence ID" value="NZ_PKHE01000003.1"/>
</dbReference>
<evidence type="ECO:0000313" key="7">
    <source>
        <dbReference type="EMBL" id="PKY90354.1"/>
    </source>
</evidence>
<dbReference type="InterPro" id="IPR036764">
    <property type="entry name" value="Peptidase_Prp_sf"/>
</dbReference>
<evidence type="ECO:0000256" key="5">
    <source>
        <dbReference type="ARBA" id="ARBA00044503"/>
    </source>
</evidence>
<dbReference type="Pfam" id="PF04327">
    <property type="entry name" value="Peptidase_Prp"/>
    <property type="match status" value="1"/>
</dbReference>
<dbReference type="Gene3D" id="3.30.70.1490">
    <property type="entry name" value="Cysteine protease Prp"/>
    <property type="match status" value="1"/>
</dbReference>
<dbReference type="AlphaFoldDB" id="A0A2I1K3X3"/>
<dbReference type="PANTHER" id="PTHR39178">
    <property type="entry name" value="HYPOTHETICAL RIBOSOME-ASSOCIATED PROTEIN"/>
    <property type="match status" value="1"/>
</dbReference>
<dbReference type="OrthoDB" id="48998at2"/>
<accession>A0A2I1K3X3</accession>
<protein>
    <recommendedName>
        <fullName evidence="6">Ribosomal processing cysteine protease Prp</fullName>
    </recommendedName>
</protein>
<dbReference type="GO" id="GO:0042254">
    <property type="term" value="P:ribosome biogenesis"/>
    <property type="evidence" value="ECO:0007669"/>
    <property type="project" value="UniProtKB-KW"/>
</dbReference>
<gene>
    <name evidence="7" type="ORF">CYJ57_01645</name>
</gene>